<evidence type="ECO:0000313" key="2">
    <source>
        <dbReference type="EMBL" id="RJT27469.1"/>
    </source>
</evidence>
<proteinExistence type="predicted"/>
<gene>
    <name evidence="2" type="ORF">D6029_02415</name>
</gene>
<reference evidence="2 3" key="1">
    <citation type="submission" date="2018-09" db="EMBL/GenBank/DDBJ databases">
        <title>Draft genome sequence of Buttiauxella izardii CCUG 35510T.</title>
        <authorList>
            <person name="Salva-Serra F."/>
            <person name="Marathe N."/>
            <person name="Moore E."/>
            <person name="Stadler-Svensson L."/>
            <person name="Engstrom-Jakobsson H."/>
        </authorList>
    </citation>
    <scope>NUCLEOTIDE SEQUENCE [LARGE SCALE GENOMIC DNA]</scope>
    <source>
        <strain evidence="2 3">CCUG 35510</strain>
    </source>
</reference>
<keyword evidence="3" id="KW-1185">Reference proteome</keyword>
<protein>
    <submittedName>
        <fullName evidence="2">Uncharacterized protein</fullName>
    </submittedName>
</protein>
<dbReference type="Proteomes" id="UP000276295">
    <property type="component" value="Unassembled WGS sequence"/>
</dbReference>
<comment type="caution">
    <text evidence="2">The sequence shown here is derived from an EMBL/GenBank/DDBJ whole genome shotgun (WGS) entry which is preliminary data.</text>
</comment>
<dbReference type="AlphaFoldDB" id="A0A3A5K4C7"/>
<keyword evidence="1" id="KW-0812">Transmembrane</keyword>
<accession>A0A3A5K4C7</accession>
<feature type="transmembrane region" description="Helical" evidence="1">
    <location>
        <begin position="43"/>
        <end position="60"/>
    </location>
</feature>
<sequence>MVRFTALTEGVNPFFHHIVTNLLAQSVDKNVIARSFINGRSSYVMIITLLGCELIIVCLFN</sequence>
<organism evidence="2 3">
    <name type="scientific">Buttiauxella izardii</name>
    <dbReference type="NCBI Taxonomy" id="82991"/>
    <lineage>
        <taxon>Bacteria</taxon>
        <taxon>Pseudomonadati</taxon>
        <taxon>Pseudomonadota</taxon>
        <taxon>Gammaproteobacteria</taxon>
        <taxon>Enterobacterales</taxon>
        <taxon>Enterobacteriaceae</taxon>
        <taxon>Buttiauxella</taxon>
    </lineage>
</organism>
<keyword evidence="1" id="KW-1133">Transmembrane helix</keyword>
<dbReference type="EMBL" id="QZWH01000004">
    <property type="protein sequence ID" value="RJT27469.1"/>
    <property type="molecule type" value="Genomic_DNA"/>
</dbReference>
<evidence type="ECO:0000313" key="3">
    <source>
        <dbReference type="Proteomes" id="UP000276295"/>
    </source>
</evidence>
<keyword evidence="1" id="KW-0472">Membrane</keyword>
<evidence type="ECO:0000256" key="1">
    <source>
        <dbReference type="SAM" id="Phobius"/>
    </source>
</evidence>
<name>A0A3A5K4C7_9ENTR</name>